<evidence type="ECO:0000313" key="2">
    <source>
        <dbReference type="EMBL" id="RDI68918.1"/>
    </source>
</evidence>
<dbReference type="AlphaFoldDB" id="A0A370IDX2"/>
<gene>
    <name evidence="2" type="ORF">DFR76_101454</name>
</gene>
<proteinExistence type="predicted"/>
<organism evidence="2 3">
    <name type="scientific">Nocardia pseudobrasiliensis</name>
    <dbReference type="NCBI Taxonomy" id="45979"/>
    <lineage>
        <taxon>Bacteria</taxon>
        <taxon>Bacillati</taxon>
        <taxon>Actinomycetota</taxon>
        <taxon>Actinomycetes</taxon>
        <taxon>Mycobacteriales</taxon>
        <taxon>Nocardiaceae</taxon>
        <taxon>Nocardia</taxon>
    </lineage>
</organism>
<keyword evidence="1" id="KW-1133">Transmembrane helix</keyword>
<dbReference type="RefSeq" id="WP_067990678.1">
    <property type="nucleotide sequence ID" value="NZ_QQBC01000001.1"/>
</dbReference>
<name>A0A370IDX2_9NOCA</name>
<reference evidence="2 3" key="1">
    <citation type="submission" date="2018-07" db="EMBL/GenBank/DDBJ databases">
        <title>Genomic Encyclopedia of Type Strains, Phase IV (KMG-IV): sequencing the most valuable type-strain genomes for metagenomic binning, comparative biology and taxonomic classification.</title>
        <authorList>
            <person name="Goeker M."/>
        </authorList>
    </citation>
    <scope>NUCLEOTIDE SEQUENCE [LARGE SCALE GENOMIC DNA]</scope>
    <source>
        <strain evidence="2 3">DSM 44290</strain>
    </source>
</reference>
<dbReference type="Proteomes" id="UP000254869">
    <property type="component" value="Unassembled WGS sequence"/>
</dbReference>
<keyword evidence="1" id="KW-0472">Membrane</keyword>
<keyword evidence="1" id="KW-0812">Transmembrane</keyword>
<accession>A0A370IDX2</accession>
<evidence type="ECO:0000256" key="1">
    <source>
        <dbReference type="SAM" id="Phobius"/>
    </source>
</evidence>
<feature type="transmembrane region" description="Helical" evidence="1">
    <location>
        <begin position="7"/>
        <end position="27"/>
    </location>
</feature>
<protein>
    <submittedName>
        <fullName evidence="2">Uncharacterized protein</fullName>
    </submittedName>
</protein>
<keyword evidence="3" id="KW-1185">Reference proteome</keyword>
<sequence>MLFDIRTIVGTLLGVYGVILIVTGLAADYDHNRSGGWNVNLWAGVGMAVVALAFLTWVRLRPVKALTHETPEGGE</sequence>
<dbReference type="STRING" id="1210086.GCA_001613105_00307"/>
<comment type="caution">
    <text evidence="2">The sequence shown here is derived from an EMBL/GenBank/DDBJ whole genome shotgun (WGS) entry which is preliminary data.</text>
</comment>
<dbReference type="EMBL" id="QQBC01000001">
    <property type="protein sequence ID" value="RDI68918.1"/>
    <property type="molecule type" value="Genomic_DNA"/>
</dbReference>
<feature type="transmembrane region" description="Helical" evidence="1">
    <location>
        <begin position="39"/>
        <end position="58"/>
    </location>
</feature>
<evidence type="ECO:0000313" key="3">
    <source>
        <dbReference type="Proteomes" id="UP000254869"/>
    </source>
</evidence>